<keyword evidence="11" id="KW-0282">Flagellum</keyword>
<dbReference type="GO" id="GO:0009424">
    <property type="term" value="C:bacterial-type flagellum hook"/>
    <property type="evidence" value="ECO:0007669"/>
    <property type="project" value="UniProtKB-UniRule"/>
</dbReference>
<feature type="domain" description="Flagellar hook-associated protein FlgK helical" evidence="10">
    <location>
        <begin position="101"/>
        <end position="334"/>
    </location>
</feature>
<dbReference type="InterPro" id="IPR001444">
    <property type="entry name" value="Flag_bb_rod_N"/>
</dbReference>
<dbReference type="Pfam" id="PF00460">
    <property type="entry name" value="Flg_bb_rod"/>
    <property type="match status" value="1"/>
</dbReference>
<keyword evidence="11" id="KW-0969">Cilium</keyword>
<dbReference type="GO" id="GO:0044780">
    <property type="term" value="P:bacterial-type flagellum assembly"/>
    <property type="evidence" value="ECO:0007669"/>
    <property type="project" value="InterPro"/>
</dbReference>
<dbReference type="AlphaFoldDB" id="A0A7X6K5B5"/>
<keyword evidence="12" id="KW-1185">Reference proteome</keyword>
<dbReference type="Pfam" id="PF22638">
    <property type="entry name" value="FlgK_D1"/>
    <property type="match status" value="1"/>
</dbReference>
<reference evidence="11 12" key="1">
    <citation type="submission" date="2020-04" db="EMBL/GenBank/DDBJ databases">
        <title>Arthrobacter sp. nov.</title>
        <authorList>
            <person name="Liu S."/>
        </authorList>
    </citation>
    <scope>NUCLEOTIDE SEQUENCE [LARGE SCALE GENOMIC DNA]</scope>
    <source>
        <strain evidence="11 12">E918</strain>
    </source>
</reference>
<dbReference type="InterPro" id="IPR053927">
    <property type="entry name" value="FlgK_helical"/>
</dbReference>
<dbReference type="NCBIfam" id="TIGR02492">
    <property type="entry name" value="flgK_ends"/>
    <property type="match status" value="1"/>
</dbReference>
<proteinExistence type="inferred from homology"/>
<dbReference type="InterPro" id="IPR010930">
    <property type="entry name" value="Flg_bb/hook_C_dom"/>
</dbReference>
<organism evidence="11 12">
    <name type="scientific">Arthrobacter mobilis</name>
    <dbReference type="NCBI Taxonomy" id="2724944"/>
    <lineage>
        <taxon>Bacteria</taxon>
        <taxon>Bacillati</taxon>
        <taxon>Actinomycetota</taxon>
        <taxon>Actinomycetes</taxon>
        <taxon>Micrococcales</taxon>
        <taxon>Micrococcaceae</taxon>
        <taxon>Arthrobacter</taxon>
    </lineage>
</organism>
<name>A0A7X6K5B5_9MICC</name>
<feature type="domain" description="Flagellar basal-body/hook protein C-terminal" evidence="9">
    <location>
        <begin position="425"/>
        <end position="463"/>
    </location>
</feature>
<evidence type="ECO:0000313" key="11">
    <source>
        <dbReference type="EMBL" id="NKX53600.1"/>
    </source>
</evidence>
<dbReference type="PANTHER" id="PTHR30033:SF1">
    <property type="entry name" value="FLAGELLAR HOOK-ASSOCIATED PROTEIN 1"/>
    <property type="match status" value="1"/>
</dbReference>
<evidence type="ECO:0000313" key="12">
    <source>
        <dbReference type="Proteomes" id="UP000544090"/>
    </source>
</evidence>
<dbReference type="PRINTS" id="PR01005">
    <property type="entry name" value="FLGHOOKAP1"/>
</dbReference>
<evidence type="ECO:0000256" key="2">
    <source>
        <dbReference type="ARBA" id="ARBA00004613"/>
    </source>
</evidence>
<sequence length="470" mass="47401">MSTFSGLTTAYTGLVAARQGLNVVGQNIANVNTEGYTRQRTGTSAIGALARTGLVTGGVQIGQGVSVDAIARLGDLHLDARVRASAAAAGNAGVRAEAMAGLEASLREPGSNGISAQLQEFWAAWQDLSNRPDDPAAGAVVLEEARTLAGMIGRGYQEVANEWDRIRTDVDTMAAELNGAAAQVAGLNEKIRFAVANGGSANELIDQRNQLTTSIAALTGASVRELGDGQVEVLLGGNALVSGATAHSVMVGGAGRLADGDGVRLEWASRQGTPLVLDGGEIAGALAMLGSAAGDGPLRQAAAGYNAFAGTLAGAVNAVHRTGYAGSVTGTDFFGFAADPGIPPAQGLLVLPAEAGDIATAAGDAGALDGSIADTISQLGTGAGAPDRAWEKFVTGIGAAARTELRQSELAGLAADSALALQLSNASVDLDEENINLLSYQHAYQGAARVMTAVDEMLDTLINRTGLVGR</sequence>
<keyword evidence="5 7" id="KW-0964">Secreted</keyword>
<dbReference type="SUPFAM" id="SSF64518">
    <property type="entry name" value="Phase 1 flagellin"/>
    <property type="match status" value="1"/>
</dbReference>
<dbReference type="Proteomes" id="UP000544090">
    <property type="component" value="Unassembled WGS sequence"/>
</dbReference>
<evidence type="ECO:0000256" key="4">
    <source>
        <dbReference type="ARBA" id="ARBA00016244"/>
    </source>
</evidence>
<keyword evidence="11" id="KW-0966">Cell projection</keyword>
<evidence type="ECO:0000259" key="10">
    <source>
        <dbReference type="Pfam" id="PF22638"/>
    </source>
</evidence>
<feature type="domain" description="Flagellar basal body rod protein N-terminal" evidence="8">
    <location>
        <begin position="7"/>
        <end position="37"/>
    </location>
</feature>
<dbReference type="RefSeq" id="WP_168484933.1">
    <property type="nucleotide sequence ID" value="NZ_JAAZSQ010000002.1"/>
</dbReference>
<accession>A0A7X6K5B5</accession>
<evidence type="ECO:0000256" key="7">
    <source>
        <dbReference type="RuleBase" id="RU362065"/>
    </source>
</evidence>
<comment type="caution">
    <text evidence="11">The sequence shown here is derived from an EMBL/GenBank/DDBJ whole genome shotgun (WGS) entry which is preliminary data.</text>
</comment>
<dbReference type="InterPro" id="IPR002371">
    <property type="entry name" value="FlgK"/>
</dbReference>
<comment type="subcellular location">
    <subcellularLocation>
        <location evidence="1 7">Bacterial flagellum</location>
    </subcellularLocation>
    <subcellularLocation>
        <location evidence="2 7">Secreted</location>
    </subcellularLocation>
</comment>
<evidence type="ECO:0000256" key="6">
    <source>
        <dbReference type="ARBA" id="ARBA00023143"/>
    </source>
</evidence>
<dbReference type="Pfam" id="PF06429">
    <property type="entry name" value="Flg_bbr_C"/>
    <property type="match status" value="1"/>
</dbReference>
<evidence type="ECO:0000259" key="8">
    <source>
        <dbReference type="Pfam" id="PF00460"/>
    </source>
</evidence>
<evidence type="ECO:0000256" key="5">
    <source>
        <dbReference type="ARBA" id="ARBA00022525"/>
    </source>
</evidence>
<dbReference type="GO" id="GO:0005198">
    <property type="term" value="F:structural molecule activity"/>
    <property type="evidence" value="ECO:0007669"/>
    <property type="project" value="UniProtKB-UniRule"/>
</dbReference>
<evidence type="ECO:0000259" key="9">
    <source>
        <dbReference type="Pfam" id="PF06429"/>
    </source>
</evidence>
<dbReference type="GO" id="GO:0005576">
    <property type="term" value="C:extracellular region"/>
    <property type="evidence" value="ECO:0007669"/>
    <property type="project" value="UniProtKB-SubCell"/>
</dbReference>
<keyword evidence="6 7" id="KW-0975">Bacterial flagellum</keyword>
<evidence type="ECO:0000256" key="3">
    <source>
        <dbReference type="ARBA" id="ARBA00009677"/>
    </source>
</evidence>
<dbReference type="PANTHER" id="PTHR30033">
    <property type="entry name" value="FLAGELLAR HOOK-ASSOCIATED PROTEIN 1"/>
    <property type="match status" value="1"/>
</dbReference>
<protein>
    <recommendedName>
        <fullName evidence="4 7">Flagellar hook-associated protein 1</fullName>
        <shortName evidence="7">HAP1</shortName>
    </recommendedName>
</protein>
<evidence type="ECO:0000256" key="1">
    <source>
        <dbReference type="ARBA" id="ARBA00004365"/>
    </source>
</evidence>
<comment type="similarity">
    <text evidence="3 7">Belongs to the flagella basal body rod proteins family.</text>
</comment>
<dbReference type="EMBL" id="JAAZSQ010000002">
    <property type="protein sequence ID" value="NKX53600.1"/>
    <property type="molecule type" value="Genomic_DNA"/>
</dbReference>
<gene>
    <name evidence="7 11" type="primary">flgK</name>
    <name evidence="11" type="ORF">HGG74_03395</name>
</gene>